<name>A0ABS6W3F3_9FLAO</name>
<accession>A0ABS6W3F3</accession>
<feature type="non-terminal residue" evidence="1">
    <location>
        <position position="1"/>
    </location>
</feature>
<gene>
    <name evidence="1" type="ORF">KW502_11290</name>
</gene>
<protein>
    <submittedName>
        <fullName evidence="1">Uncharacterized protein</fullName>
    </submittedName>
</protein>
<dbReference type="EMBL" id="JAHWDF010000011">
    <property type="protein sequence ID" value="MBW2962382.1"/>
    <property type="molecule type" value="Genomic_DNA"/>
</dbReference>
<reference evidence="1 2" key="1">
    <citation type="submission" date="2021-07" db="EMBL/GenBank/DDBJ databases">
        <title>Mesonia aestuariivivens sp. nov., isolated from a tidal flat.</title>
        <authorList>
            <person name="Kim Y.-O."/>
            <person name="Yoon J.-H."/>
        </authorList>
    </citation>
    <scope>NUCLEOTIDE SEQUENCE [LARGE SCALE GENOMIC DNA]</scope>
    <source>
        <strain evidence="1 2">JHPTF-M18</strain>
    </source>
</reference>
<dbReference type="Proteomes" id="UP000719267">
    <property type="component" value="Unassembled WGS sequence"/>
</dbReference>
<sequence length="487" mass="52324">VIGDVVNDIENEGAVYDEIIELLTSNSDVFTDLGEGKFSHTSVDGTAVDFDANTVSYTRDVNNNYVFTNANGEGVTVEVIGDVVNDIQNEGAVYDEIIELLTSNSDVFTDLGEGKFTHTSVDGTAVDFDANTVSYTRDANNNYVFTNANGLGVTVEVIGDVVNDIQNEGAVYDEILELLENNSDTFVNNNDGTFTHTSVDGTAVDFDANTVSYTRDANNNYVFTNANGLGVTVEVIGDVVNDIQNEGAVYDEIIELLENNSDQLEDIGGGIYRHITASGDTLDIDVNAVSYGATTAGGFTFTNLNGQGQTVNFTAENGLNKTYRKFKLGGNLTEATTITTTATNTLAIEGLEDGKTPPHFIVVMDDDGVLKKVTAAMPKFFYMPPILIPTSADQVPAGETYGVVDLYQKYSNQFGGTSSPALVTNPNNTGNTLPVINASKLNYYVTYYDSSVFQNVAISNNGVLTYDVINNSQVSTASFMNIVFEVK</sequence>
<keyword evidence="2" id="KW-1185">Reference proteome</keyword>
<evidence type="ECO:0000313" key="1">
    <source>
        <dbReference type="EMBL" id="MBW2962382.1"/>
    </source>
</evidence>
<organism evidence="1 2">
    <name type="scientific">Mesonia aestuariivivens</name>
    <dbReference type="NCBI Taxonomy" id="2796128"/>
    <lineage>
        <taxon>Bacteria</taxon>
        <taxon>Pseudomonadati</taxon>
        <taxon>Bacteroidota</taxon>
        <taxon>Flavobacteriia</taxon>
        <taxon>Flavobacteriales</taxon>
        <taxon>Flavobacteriaceae</taxon>
        <taxon>Mesonia</taxon>
    </lineage>
</organism>
<evidence type="ECO:0000313" key="2">
    <source>
        <dbReference type="Proteomes" id="UP000719267"/>
    </source>
</evidence>
<proteinExistence type="predicted"/>
<comment type="caution">
    <text evidence="1">The sequence shown here is derived from an EMBL/GenBank/DDBJ whole genome shotgun (WGS) entry which is preliminary data.</text>
</comment>